<accession>A0A3S0H579</accession>
<dbReference type="Proteomes" id="UP000282184">
    <property type="component" value="Unassembled WGS sequence"/>
</dbReference>
<dbReference type="AlphaFoldDB" id="A0A3S0H579"/>
<keyword evidence="2" id="KW-1185">Reference proteome</keyword>
<dbReference type="OrthoDB" id="10012756at2"/>
<dbReference type="RefSeq" id="WP_126694119.1">
    <property type="nucleotide sequence ID" value="NZ_RXOF01000009.1"/>
</dbReference>
<proteinExistence type="predicted"/>
<gene>
    <name evidence="1" type="ORF">EJV47_15685</name>
</gene>
<protein>
    <submittedName>
        <fullName evidence="1">Uncharacterized protein</fullName>
    </submittedName>
</protein>
<sequence>MLPRHKTRRGFMLMDAAWAGRKRGFWTVSDYLAGVLCAGVPGGEFNGSCPFEIQLAPQNVMSSEVETSRVLMAGSEILFNKGVTIQRDVSTSLDMTF</sequence>
<reference evidence="1 2" key="1">
    <citation type="submission" date="2018-12" db="EMBL/GenBank/DDBJ databases">
        <title>Hymenobacter gummosus sp. nov., isolated from a spring.</title>
        <authorList>
            <person name="Nie L."/>
        </authorList>
    </citation>
    <scope>NUCLEOTIDE SEQUENCE [LARGE SCALE GENOMIC DNA]</scope>
    <source>
        <strain evidence="1 2">KCTC 52166</strain>
    </source>
</reference>
<evidence type="ECO:0000313" key="1">
    <source>
        <dbReference type="EMBL" id="RTQ48413.1"/>
    </source>
</evidence>
<evidence type="ECO:0000313" key="2">
    <source>
        <dbReference type="Proteomes" id="UP000282184"/>
    </source>
</evidence>
<name>A0A3S0H579_9BACT</name>
<dbReference type="EMBL" id="RXOF01000009">
    <property type="protein sequence ID" value="RTQ48413.1"/>
    <property type="molecule type" value="Genomic_DNA"/>
</dbReference>
<comment type="caution">
    <text evidence="1">The sequence shown here is derived from an EMBL/GenBank/DDBJ whole genome shotgun (WGS) entry which is preliminary data.</text>
</comment>
<organism evidence="1 2">
    <name type="scientific">Hymenobacter gummosus</name>
    <dbReference type="NCBI Taxonomy" id="1776032"/>
    <lineage>
        <taxon>Bacteria</taxon>
        <taxon>Pseudomonadati</taxon>
        <taxon>Bacteroidota</taxon>
        <taxon>Cytophagia</taxon>
        <taxon>Cytophagales</taxon>
        <taxon>Hymenobacteraceae</taxon>
        <taxon>Hymenobacter</taxon>
    </lineage>
</organism>